<dbReference type="Proteomes" id="UP000319980">
    <property type="component" value="Unassembled WGS sequence"/>
</dbReference>
<dbReference type="GO" id="GO:0008237">
    <property type="term" value="F:metallopeptidase activity"/>
    <property type="evidence" value="ECO:0007669"/>
    <property type="project" value="UniProtKB-KW"/>
</dbReference>
<dbReference type="GO" id="GO:0080120">
    <property type="term" value="P:CAAX-box protein maturation"/>
    <property type="evidence" value="ECO:0007669"/>
    <property type="project" value="UniProtKB-ARBA"/>
</dbReference>
<evidence type="ECO:0000256" key="1">
    <source>
        <dbReference type="SAM" id="Phobius"/>
    </source>
</evidence>
<dbReference type="AlphaFoldDB" id="A0A5C5UC37"/>
<dbReference type="Pfam" id="PF02517">
    <property type="entry name" value="Rce1-like"/>
    <property type="match status" value="1"/>
</dbReference>
<keyword evidence="1" id="KW-1133">Transmembrane helix</keyword>
<keyword evidence="1" id="KW-0812">Transmembrane</keyword>
<feature type="transmembrane region" description="Helical" evidence="1">
    <location>
        <begin position="65"/>
        <end position="83"/>
    </location>
</feature>
<keyword evidence="3" id="KW-0482">Metalloprotease</keyword>
<keyword evidence="3" id="KW-0645">Protease</keyword>
<dbReference type="RefSeq" id="WP_146384596.1">
    <property type="nucleotide sequence ID" value="NZ_VOHK01000001.1"/>
</dbReference>
<feature type="transmembrane region" description="Helical" evidence="1">
    <location>
        <begin position="194"/>
        <end position="214"/>
    </location>
</feature>
<name>A0A5C5UC37_9GAMM</name>
<dbReference type="InterPro" id="IPR003675">
    <property type="entry name" value="Rce1/LyrA-like_dom"/>
</dbReference>
<evidence type="ECO:0000259" key="2">
    <source>
        <dbReference type="Pfam" id="PF02517"/>
    </source>
</evidence>
<feature type="domain" description="CAAX prenyl protease 2/Lysostaphin resistance protein A-like" evidence="2">
    <location>
        <begin position="132"/>
        <end position="233"/>
    </location>
</feature>
<dbReference type="EMBL" id="VOHK01000001">
    <property type="protein sequence ID" value="TWT23468.1"/>
    <property type="molecule type" value="Genomic_DNA"/>
</dbReference>
<dbReference type="GO" id="GO:0006508">
    <property type="term" value="P:proteolysis"/>
    <property type="evidence" value="ECO:0007669"/>
    <property type="project" value="UniProtKB-KW"/>
</dbReference>
<dbReference type="NCBIfam" id="NF047635">
    <property type="entry name" value="CPBP_Sphingo"/>
    <property type="match status" value="1"/>
</dbReference>
<feature type="transmembrane region" description="Helical" evidence="1">
    <location>
        <begin position="32"/>
        <end position="53"/>
    </location>
</feature>
<comment type="caution">
    <text evidence="3">The sequence shown here is derived from an EMBL/GenBank/DDBJ whole genome shotgun (WGS) entry which is preliminary data.</text>
</comment>
<evidence type="ECO:0000313" key="3">
    <source>
        <dbReference type="EMBL" id="TWT23468.1"/>
    </source>
</evidence>
<gene>
    <name evidence="3" type="ORF">FQY83_02175</name>
</gene>
<feature type="transmembrane region" description="Helical" evidence="1">
    <location>
        <begin position="134"/>
        <end position="155"/>
    </location>
</feature>
<sequence length="238" mass="25498">MPLALVEIAIHMGVVAALACLAAYATRSDLRAGWLIAALLLMLLRDALVLRGYGLVPDFFPDSAWNWTGKLLATAGLLAVAALPRFGFRRCGVTLRQAPGSGTAWIVFALFVAVLFGLAFHLGDGREGIDTILFQWSMPGIEEELFYRGVLLLALNEALDTGAKRRFAGIGFGGLLATVAFGLGHALFYRADGLSFDPMAFAMTAGPALLLVWFRQRTGSLLLPVLAHNVANGAFTLF</sequence>
<accession>A0A5C5UC37</accession>
<evidence type="ECO:0000313" key="4">
    <source>
        <dbReference type="Proteomes" id="UP000319980"/>
    </source>
</evidence>
<feature type="transmembrane region" description="Helical" evidence="1">
    <location>
        <begin position="104"/>
        <end position="122"/>
    </location>
</feature>
<feature type="transmembrane region" description="Helical" evidence="1">
    <location>
        <begin position="6"/>
        <end position="25"/>
    </location>
</feature>
<organism evidence="3 4">
    <name type="scientific">Luteimonas marina</name>
    <dbReference type="NCBI Taxonomy" id="488485"/>
    <lineage>
        <taxon>Bacteria</taxon>
        <taxon>Pseudomonadati</taxon>
        <taxon>Pseudomonadota</taxon>
        <taxon>Gammaproteobacteria</taxon>
        <taxon>Lysobacterales</taxon>
        <taxon>Lysobacteraceae</taxon>
        <taxon>Luteimonas</taxon>
    </lineage>
</organism>
<dbReference type="GO" id="GO:0004175">
    <property type="term" value="F:endopeptidase activity"/>
    <property type="evidence" value="ECO:0007669"/>
    <property type="project" value="UniProtKB-ARBA"/>
</dbReference>
<keyword evidence="4" id="KW-1185">Reference proteome</keyword>
<reference evidence="3 4" key="1">
    <citation type="journal article" date="2008" name="Int. J. Syst. Evol. Microbiol.">
        <title>Luteimonas marina sp. nov., isolated from seawater.</title>
        <authorList>
            <person name="Baik K.S."/>
            <person name="Park S.C."/>
            <person name="Kim M.S."/>
            <person name="Kim E.M."/>
            <person name="Park C."/>
            <person name="Chun J."/>
            <person name="Seong C.N."/>
        </authorList>
    </citation>
    <scope>NUCLEOTIDE SEQUENCE [LARGE SCALE GENOMIC DNA]</scope>
    <source>
        <strain evidence="3 4">FR1330</strain>
    </source>
</reference>
<proteinExistence type="predicted"/>
<keyword evidence="1" id="KW-0472">Membrane</keyword>
<feature type="transmembrane region" description="Helical" evidence="1">
    <location>
        <begin position="167"/>
        <end position="188"/>
    </location>
</feature>
<protein>
    <submittedName>
        <fullName evidence="3">CPBP family intramembrane metalloprotease</fullName>
    </submittedName>
</protein>
<keyword evidence="3" id="KW-0378">Hydrolase</keyword>